<evidence type="ECO:0000256" key="9">
    <source>
        <dbReference type="ARBA" id="ARBA00023310"/>
    </source>
</evidence>
<dbReference type="GO" id="GO:0012505">
    <property type="term" value="C:endomembrane system"/>
    <property type="evidence" value="ECO:0007669"/>
    <property type="project" value="UniProtKB-SubCell"/>
</dbReference>
<dbReference type="GO" id="GO:0045259">
    <property type="term" value="C:proton-transporting ATP synthase complex"/>
    <property type="evidence" value="ECO:0007669"/>
    <property type="project" value="UniProtKB-KW"/>
</dbReference>
<evidence type="ECO:0000256" key="8">
    <source>
        <dbReference type="ARBA" id="ARBA00023136"/>
    </source>
</evidence>
<comment type="subcellular location">
    <subcellularLocation>
        <location evidence="12">Cellular thylakoid membrane</location>
        <topology evidence="12">Single-pass membrane protein</topology>
    </subcellularLocation>
    <subcellularLocation>
        <location evidence="11">Endomembrane system</location>
        <topology evidence="11">Single-pass membrane protein</topology>
    </subcellularLocation>
</comment>
<dbReference type="Proteomes" id="UP000008206">
    <property type="component" value="Chromosome"/>
</dbReference>
<dbReference type="GO" id="GO:0031676">
    <property type="term" value="C:plasma membrane-derived thylakoid membrane"/>
    <property type="evidence" value="ECO:0007669"/>
    <property type="project" value="UniProtKB-SubCell"/>
</dbReference>
<comment type="subunit">
    <text evidence="12">F-type ATPases have 2 components, F(1) - the catalytic core - and F(0) - the membrane proton channel. F(1) has five subunits: alpha(3), beta(3), gamma(1), delta(1), epsilon(1). F(0) has four main subunits: a(1), b(1), b'(1) and c(10-14). The alpha and beta chains form an alternating ring which encloses part of the gamma chain. F(1) is attached to F(0) by a central stalk formed by the gamma and epsilon chains, while a peripheral stalk is formed by the delta, b and b' chains.</text>
</comment>
<dbReference type="KEGG" id="cyj:Cyan7822_5504"/>
<comment type="function">
    <text evidence="12">Component of the F(0) channel, it forms part of the peripheral stalk, linking F(1) to F(0).</text>
</comment>
<feature type="coiled-coil region" evidence="14">
    <location>
        <begin position="50"/>
        <end position="157"/>
    </location>
</feature>
<evidence type="ECO:0000256" key="3">
    <source>
        <dbReference type="ARBA" id="ARBA00022692"/>
    </source>
</evidence>
<dbReference type="GO" id="GO:0046933">
    <property type="term" value="F:proton-transporting ATP synthase activity, rotational mechanism"/>
    <property type="evidence" value="ECO:0007669"/>
    <property type="project" value="UniProtKB-UniRule"/>
</dbReference>
<dbReference type="NCBIfam" id="NF005606">
    <property type="entry name" value="PRK07352.1"/>
    <property type="match status" value="1"/>
</dbReference>
<keyword evidence="6 12" id="KW-0406">Ion transport</keyword>
<keyword evidence="7 12" id="KW-0793">Thylakoid</keyword>
<evidence type="ECO:0000256" key="2">
    <source>
        <dbReference type="ARBA" id="ARBA00022547"/>
    </source>
</evidence>
<dbReference type="HAMAP" id="MF_01398">
    <property type="entry name" value="ATP_synth_b_bprime"/>
    <property type="match status" value="1"/>
</dbReference>
<keyword evidence="8 12" id="KW-0472">Membrane</keyword>
<evidence type="ECO:0000256" key="5">
    <source>
        <dbReference type="ARBA" id="ARBA00022989"/>
    </source>
</evidence>
<keyword evidence="14" id="KW-0175">Coiled coil</keyword>
<dbReference type="PANTHER" id="PTHR34264:SF3">
    <property type="entry name" value="ATP SYNTHASE SUBUNIT B, CHLOROPLASTIC"/>
    <property type="match status" value="1"/>
</dbReference>
<evidence type="ECO:0000256" key="7">
    <source>
        <dbReference type="ARBA" id="ARBA00023078"/>
    </source>
</evidence>
<dbReference type="eggNOG" id="COG0711">
    <property type="taxonomic scope" value="Bacteria"/>
</dbReference>
<organism evidence="15 16">
    <name type="scientific">Gloeothece verrucosa (strain PCC 7822)</name>
    <name type="common">Cyanothece sp. (strain PCC 7822)</name>
    <dbReference type="NCBI Taxonomy" id="497965"/>
    <lineage>
        <taxon>Bacteria</taxon>
        <taxon>Bacillati</taxon>
        <taxon>Cyanobacteriota</taxon>
        <taxon>Cyanophyceae</taxon>
        <taxon>Oscillatoriophycideae</taxon>
        <taxon>Chroococcales</taxon>
        <taxon>Aphanothecaceae</taxon>
        <taxon>Gloeothece</taxon>
        <taxon>Gloeothece verrucosa</taxon>
    </lineage>
</organism>
<dbReference type="PANTHER" id="PTHR34264">
    <property type="entry name" value="ATP SYNTHASE SUBUNIT B, CHLOROPLASTIC"/>
    <property type="match status" value="1"/>
</dbReference>
<keyword evidence="5 12" id="KW-1133">Transmembrane helix</keyword>
<keyword evidence="9 12" id="KW-0066">ATP synthesis</keyword>
<evidence type="ECO:0000256" key="12">
    <source>
        <dbReference type="HAMAP-Rule" id="MF_01398"/>
    </source>
</evidence>
<keyword evidence="4 12" id="KW-0375">Hydrogen ion transport</keyword>
<evidence type="ECO:0000256" key="11">
    <source>
        <dbReference type="ARBA" id="ARBA00037847"/>
    </source>
</evidence>
<protein>
    <recommendedName>
        <fullName evidence="12">ATP synthase subunit b</fullName>
    </recommendedName>
    <alternativeName>
        <fullName evidence="12">ATP synthase F(0) sector subunit b</fullName>
    </alternativeName>
    <alternativeName>
        <fullName evidence="12">ATPase subunit I</fullName>
    </alternativeName>
    <alternativeName>
        <fullName evidence="12">F-type ATPase subunit b</fullName>
        <shortName evidence="12">F-ATPase subunit b</shortName>
    </alternativeName>
</protein>
<evidence type="ECO:0000256" key="14">
    <source>
        <dbReference type="SAM" id="Coils"/>
    </source>
</evidence>
<comment type="function">
    <text evidence="10 12">F(1)F(0) ATP synthase produces ATP from ADP in the presence of a proton or sodium gradient. F-type ATPases consist of two structural domains, F(1) containing the extramembraneous catalytic core and F(0) containing the membrane proton channel, linked together by a central stalk and a peripheral stalk. During catalysis, ATP synthesis in the catalytic domain of F(1) is coupled via a rotary mechanism of the central stalk subunits to proton translocation.</text>
</comment>
<evidence type="ECO:0000256" key="4">
    <source>
        <dbReference type="ARBA" id="ARBA00022781"/>
    </source>
</evidence>
<dbReference type="Pfam" id="PF00430">
    <property type="entry name" value="ATP-synt_B"/>
    <property type="match status" value="1"/>
</dbReference>
<dbReference type="AlphaFoldDB" id="E0UA73"/>
<dbReference type="CDD" id="cd06503">
    <property type="entry name" value="ATP-synt_Fo_b"/>
    <property type="match status" value="1"/>
</dbReference>
<dbReference type="STRING" id="497965.Cyan7822_5504"/>
<comment type="similarity">
    <text evidence="12 13">Belongs to the ATPase B chain family.</text>
</comment>
<evidence type="ECO:0000313" key="15">
    <source>
        <dbReference type="EMBL" id="ADN17378.1"/>
    </source>
</evidence>
<dbReference type="InterPro" id="IPR005864">
    <property type="entry name" value="ATP_synth_F0_bsu_bac"/>
</dbReference>
<accession>E0UA73</accession>
<dbReference type="HOGENOM" id="CLU_079215_8_1_3"/>
<evidence type="ECO:0000256" key="6">
    <source>
        <dbReference type="ARBA" id="ARBA00023065"/>
    </source>
</evidence>
<keyword evidence="3 12" id="KW-0812">Transmembrane</keyword>
<proteinExistence type="inferred from homology"/>
<evidence type="ECO:0000256" key="1">
    <source>
        <dbReference type="ARBA" id="ARBA00022448"/>
    </source>
</evidence>
<dbReference type="OrthoDB" id="461217at2"/>
<evidence type="ECO:0000256" key="13">
    <source>
        <dbReference type="RuleBase" id="RU003848"/>
    </source>
</evidence>
<reference evidence="16" key="1">
    <citation type="journal article" date="2011" name="MBio">
        <title>Novel metabolic attributes of the genus Cyanothece, comprising a group of unicellular nitrogen-fixing Cyanobacteria.</title>
        <authorList>
            <person name="Bandyopadhyay A."/>
            <person name="Elvitigala T."/>
            <person name="Welsh E."/>
            <person name="Stockel J."/>
            <person name="Liberton M."/>
            <person name="Min H."/>
            <person name="Sherman L.A."/>
            <person name="Pakrasi H.B."/>
        </authorList>
    </citation>
    <scope>NUCLEOTIDE SEQUENCE [LARGE SCALE GENOMIC DNA]</scope>
    <source>
        <strain evidence="16">PCC 7822</strain>
    </source>
</reference>
<dbReference type="InterPro" id="IPR002146">
    <property type="entry name" value="ATP_synth_b/b'su_bac/chlpt"/>
</dbReference>
<dbReference type="NCBIfam" id="TIGR01144">
    <property type="entry name" value="ATP_synt_b"/>
    <property type="match status" value="1"/>
</dbReference>
<dbReference type="InterPro" id="IPR028987">
    <property type="entry name" value="ATP_synth_B-like_membr_sf"/>
</dbReference>
<sequence length="179" mass="19104">MMGSLFILATEAHEAAESGFGLNFDILNTNLLNLAILVGVLVYFGGNSLGKLLSERREKIAQEIQEAETRAATAAKALATEQEKLAQAKAEAARIVASAAERAEAAKQAIAAQAEKDIERLKETAASDLTTEQEKVIAQLRQRIATLALERVEAQLKSTLDDSAQQQLINKTIASLGGS</sequence>
<keyword evidence="1 12" id="KW-0813">Transport</keyword>
<evidence type="ECO:0000256" key="10">
    <source>
        <dbReference type="ARBA" id="ARBA00025198"/>
    </source>
</evidence>
<keyword evidence="16" id="KW-1185">Reference proteome</keyword>
<dbReference type="EMBL" id="CP002198">
    <property type="protein sequence ID" value="ADN17378.1"/>
    <property type="molecule type" value="Genomic_DNA"/>
</dbReference>
<keyword evidence="2 12" id="KW-0138">CF(0)</keyword>
<name>E0UA73_GLOV7</name>
<gene>
    <name evidence="12" type="primary">atpF</name>
    <name evidence="15" type="ordered locus">Cyan7822_5504</name>
</gene>
<evidence type="ECO:0000313" key="16">
    <source>
        <dbReference type="Proteomes" id="UP000008206"/>
    </source>
</evidence>
<dbReference type="SUPFAM" id="SSF81573">
    <property type="entry name" value="F1F0 ATP synthase subunit B, membrane domain"/>
    <property type="match status" value="1"/>
</dbReference>